<keyword evidence="2" id="KW-1185">Reference proteome</keyword>
<dbReference type="EMBL" id="KK853186">
    <property type="protein sequence ID" value="KDR10077.1"/>
    <property type="molecule type" value="Genomic_DNA"/>
</dbReference>
<evidence type="ECO:0000313" key="2">
    <source>
        <dbReference type="Proteomes" id="UP000027135"/>
    </source>
</evidence>
<dbReference type="AlphaFoldDB" id="A0A067QLR0"/>
<name>A0A067QLR0_ZOONE</name>
<sequence length="56" mass="6608">MKPLQITRLLQGTIADNLPYDTIKNVEKQFLRVNMLKKQKESIRRNTQDPLNLLLD</sequence>
<reference evidence="1 2" key="1">
    <citation type="journal article" date="2014" name="Nat. Commun.">
        <title>Molecular traces of alternative social organization in a termite genome.</title>
        <authorList>
            <person name="Terrapon N."/>
            <person name="Li C."/>
            <person name="Robertson H.M."/>
            <person name="Ji L."/>
            <person name="Meng X."/>
            <person name="Booth W."/>
            <person name="Chen Z."/>
            <person name="Childers C.P."/>
            <person name="Glastad K.M."/>
            <person name="Gokhale K."/>
            <person name="Gowin J."/>
            <person name="Gronenberg W."/>
            <person name="Hermansen R.A."/>
            <person name="Hu H."/>
            <person name="Hunt B.G."/>
            <person name="Huylmans A.K."/>
            <person name="Khalil S.M."/>
            <person name="Mitchell R.D."/>
            <person name="Munoz-Torres M.C."/>
            <person name="Mustard J.A."/>
            <person name="Pan H."/>
            <person name="Reese J.T."/>
            <person name="Scharf M.E."/>
            <person name="Sun F."/>
            <person name="Vogel H."/>
            <person name="Xiao J."/>
            <person name="Yang W."/>
            <person name="Yang Z."/>
            <person name="Yang Z."/>
            <person name="Zhou J."/>
            <person name="Zhu J."/>
            <person name="Brent C.S."/>
            <person name="Elsik C.G."/>
            <person name="Goodisman M.A."/>
            <person name="Liberles D.A."/>
            <person name="Roe R.M."/>
            <person name="Vargo E.L."/>
            <person name="Vilcinskas A."/>
            <person name="Wang J."/>
            <person name="Bornberg-Bauer E."/>
            <person name="Korb J."/>
            <person name="Zhang G."/>
            <person name="Liebig J."/>
        </authorList>
    </citation>
    <scope>NUCLEOTIDE SEQUENCE [LARGE SCALE GENOMIC DNA]</scope>
    <source>
        <tissue evidence="1">Whole organism</tissue>
    </source>
</reference>
<organism evidence="1 2">
    <name type="scientific">Zootermopsis nevadensis</name>
    <name type="common">Dampwood termite</name>
    <dbReference type="NCBI Taxonomy" id="136037"/>
    <lineage>
        <taxon>Eukaryota</taxon>
        <taxon>Metazoa</taxon>
        <taxon>Ecdysozoa</taxon>
        <taxon>Arthropoda</taxon>
        <taxon>Hexapoda</taxon>
        <taxon>Insecta</taxon>
        <taxon>Pterygota</taxon>
        <taxon>Neoptera</taxon>
        <taxon>Polyneoptera</taxon>
        <taxon>Dictyoptera</taxon>
        <taxon>Blattodea</taxon>
        <taxon>Blattoidea</taxon>
        <taxon>Termitoidae</taxon>
        <taxon>Termopsidae</taxon>
        <taxon>Zootermopsis</taxon>
    </lineage>
</organism>
<proteinExistence type="predicted"/>
<dbReference type="Proteomes" id="UP000027135">
    <property type="component" value="Unassembled WGS sequence"/>
</dbReference>
<evidence type="ECO:0000313" key="1">
    <source>
        <dbReference type="EMBL" id="KDR10077.1"/>
    </source>
</evidence>
<accession>A0A067QLR0</accession>
<protein>
    <submittedName>
        <fullName evidence="1">Uncharacterized protein</fullName>
    </submittedName>
</protein>
<dbReference type="InParanoid" id="A0A067QLR0"/>
<gene>
    <name evidence="1" type="ORF">L798_15314</name>
</gene>